<sequence>MRYTGRGKRRSRVLPVLTLAAAVAAVILLTVAAKGVAL</sequence>
<proteinExistence type="predicted"/>
<evidence type="ECO:0000313" key="1">
    <source>
        <dbReference type="EMBL" id="DAF58445.1"/>
    </source>
</evidence>
<name>A0A8S5T521_9CAUD</name>
<reference evidence="1" key="1">
    <citation type="journal article" date="2021" name="Proc. Natl. Acad. Sci. U.S.A.">
        <title>A Catalog of Tens of Thousands of Viruses from Human Metagenomes Reveals Hidden Associations with Chronic Diseases.</title>
        <authorList>
            <person name="Tisza M.J."/>
            <person name="Buck C.B."/>
        </authorList>
    </citation>
    <scope>NUCLEOTIDE SEQUENCE</scope>
    <source>
        <strain evidence="1">CtL7J9</strain>
    </source>
</reference>
<accession>A0A8S5T521</accession>
<protein>
    <submittedName>
        <fullName evidence="1">Uncharacterized protein</fullName>
    </submittedName>
</protein>
<organism evidence="1">
    <name type="scientific">Siphoviridae sp. ctL7J9</name>
    <dbReference type="NCBI Taxonomy" id="2827845"/>
    <lineage>
        <taxon>Viruses</taxon>
        <taxon>Duplodnaviria</taxon>
        <taxon>Heunggongvirae</taxon>
        <taxon>Uroviricota</taxon>
        <taxon>Caudoviricetes</taxon>
    </lineage>
</organism>
<dbReference type="EMBL" id="BK032752">
    <property type="protein sequence ID" value="DAF58445.1"/>
    <property type="molecule type" value="Genomic_DNA"/>
</dbReference>